<feature type="domain" description="Glycosyltransferase 2-like" evidence="1">
    <location>
        <begin position="8"/>
        <end position="113"/>
    </location>
</feature>
<dbReference type="Proteomes" id="UP000628463">
    <property type="component" value="Unassembled WGS sequence"/>
</dbReference>
<dbReference type="InterPro" id="IPR029044">
    <property type="entry name" value="Nucleotide-diphossugar_trans"/>
</dbReference>
<evidence type="ECO:0000313" key="3">
    <source>
        <dbReference type="Proteomes" id="UP000628463"/>
    </source>
</evidence>
<dbReference type="Gene3D" id="3.90.550.10">
    <property type="entry name" value="Spore Coat Polysaccharide Biosynthesis Protein SpsA, Chain A"/>
    <property type="match status" value="1"/>
</dbReference>
<organism evidence="2 3">
    <name type="scientific">Lachnospira hominis</name>
    <name type="common">ex Liu et al. 2021</name>
    <dbReference type="NCBI Taxonomy" id="2763051"/>
    <lineage>
        <taxon>Bacteria</taxon>
        <taxon>Bacillati</taxon>
        <taxon>Bacillota</taxon>
        <taxon>Clostridia</taxon>
        <taxon>Lachnospirales</taxon>
        <taxon>Lachnospiraceae</taxon>
        <taxon>Lachnospira</taxon>
    </lineage>
</organism>
<evidence type="ECO:0000313" key="2">
    <source>
        <dbReference type="EMBL" id="MBC5681384.1"/>
    </source>
</evidence>
<dbReference type="InterPro" id="IPR001173">
    <property type="entry name" value="Glyco_trans_2-like"/>
</dbReference>
<dbReference type="RefSeq" id="WP_186837159.1">
    <property type="nucleotide sequence ID" value="NZ_JACOPD010000007.1"/>
</dbReference>
<proteinExistence type="predicted"/>
<reference evidence="2 3" key="1">
    <citation type="submission" date="2020-08" db="EMBL/GenBank/DDBJ databases">
        <title>Genome public.</title>
        <authorList>
            <person name="Liu C."/>
            <person name="Sun Q."/>
        </authorList>
    </citation>
    <scope>NUCLEOTIDE SEQUENCE [LARGE SCALE GENOMIC DNA]</scope>
    <source>
        <strain evidence="2 3">NSJ-43</strain>
    </source>
</reference>
<accession>A0ABR7G1S0</accession>
<dbReference type="PANTHER" id="PTHR22916:SF3">
    <property type="entry name" value="UDP-GLCNAC:BETAGAL BETA-1,3-N-ACETYLGLUCOSAMINYLTRANSFERASE-LIKE PROTEIN 1"/>
    <property type="match status" value="1"/>
</dbReference>
<dbReference type="CDD" id="cd04196">
    <property type="entry name" value="GT_2_like_d"/>
    <property type="match status" value="1"/>
</dbReference>
<protein>
    <submittedName>
        <fullName evidence="2">Glycosyltransferase family 2 protein</fullName>
    </submittedName>
</protein>
<sequence length="308" mass="36131">MTEKKVVILMATYNGQKYLKCQLDSIIQQTYRNWQLIIRDDCSKDNTVKIIQEYEKKDDRIKVIDNEGKNLGAIGNFFELIKKAPDASYYAFSDQDDYWHEDKIEKAVERLEQMSSKNGENIPIAYCGAKEITNEKLEVTAVSTFKNPRTVWENALVENLCTGCTCVINKKLKDMIRKNPPAYTVMHDWWIYLIATSLGMLYYDEIPYIKYRQHNDNAYGDINDKTSLWKYRFKQLFSKRGEVYKQIESFLDIYGKYLDTNKRKTAQLLVASKKNIFLRIKVLCMKSVFRQNKNDNRVAAFLVLTGKL</sequence>
<name>A0ABR7G1S0_9FIRM</name>
<evidence type="ECO:0000259" key="1">
    <source>
        <dbReference type="Pfam" id="PF00535"/>
    </source>
</evidence>
<dbReference type="Pfam" id="PF00535">
    <property type="entry name" value="Glycos_transf_2"/>
    <property type="match status" value="1"/>
</dbReference>
<dbReference type="SUPFAM" id="SSF53448">
    <property type="entry name" value="Nucleotide-diphospho-sugar transferases"/>
    <property type="match status" value="1"/>
</dbReference>
<gene>
    <name evidence="2" type="ORF">H8S01_10475</name>
</gene>
<dbReference type="EMBL" id="JACOPD010000007">
    <property type="protein sequence ID" value="MBC5681384.1"/>
    <property type="molecule type" value="Genomic_DNA"/>
</dbReference>
<keyword evidence="3" id="KW-1185">Reference proteome</keyword>
<comment type="caution">
    <text evidence="2">The sequence shown here is derived from an EMBL/GenBank/DDBJ whole genome shotgun (WGS) entry which is preliminary data.</text>
</comment>
<dbReference type="PANTHER" id="PTHR22916">
    <property type="entry name" value="GLYCOSYLTRANSFERASE"/>
    <property type="match status" value="1"/>
</dbReference>